<evidence type="ECO:0000313" key="10">
    <source>
        <dbReference type="EMBL" id="MBL6811399.1"/>
    </source>
</evidence>
<accession>A0A937LC92</accession>
<dbReference type="EMBL" id="JADHQC010000002">
    <property type="protein sequence ID" value="MBL6811399.1"/>
    <property type="molecule type" value="Genomic_DNA"/>
</dbReference>
<organism evidence="10 11">
    <name type="scientific">SAR86 cluster bacterium</name>
    <dbReference type="NCBI Taxonomy" id="2030880"/>
    <lineage>
        <taxon>Bacteria</taxon>
        <taxon>Pseudomonadati</taxon>
        <taxon>Pseudomonadota</taxon>
        <taxon>Gammaproteobacteria</taxon>
        <taxon>SAR86 cluster</taxon>
    </lineage>
</organism>
<evidence type="ECO:0000256" key="7">
    <source>
        <dbReference type="ARBA" id="ARBA00038032"/>
    </source>
</evidence>
<evidence type="ECO:0000256" key="8">
    <source>
        <dbReference type="RuleBase" id="RU003942"/>
    </source>
</evidence>
<evidence type="ECO:0000256" key="2">
    <source>
        <dbReference type="ARBA" id="ARBA00022448"/>
    </source>
</evidence>
<dbReference type="InterPro" id="IPR037185">
    <property type="entry name" value="EmrE-like"/>
</dbReference>
<keyword evidence="4 8" id="KW-0812">Transmembrane</keyword>
<dbReference type="PANTHER" id="PTHR30561:SF1">
    <property type="entry name" value="MULTIDRUG TRANSPORTER EMRE"/>
    <property type="match status" value="1"/>
</dbReference>
<dbReference type="InterPro" id="IPR000390">
    <property type="entry name" value="Small_drug/metabolite_transptr"/>
</dbReference>
<feature type="transmembrane region" description="Helical" evidence="9">
    <location>
        <begin position="6"/>
        <end position="23"/>
    </location>
</feature>
<feature type="transmembrane region" description="Helical" evidence="9">
    <location>
        <begin position="35"/>
        <end position="55"/>
    </location>
</feature>
<evidence type="ECO:0000256" key="4">
    <source>
        <dbReference type="ARBA" id="ARBA00022692"/>
    </source>
</evidence>
<feature type="transmembrane region" description="Helical" evidence="9">
    <location>
        <begin position="85"/>
        <end position="104"/>
    </location>
</feature>
<dbReference type="Gene3D" id="1.10.3730.20">
    <property type="match status" value="1"/>
</dbReference>
<evidence type="ECO:0000256" key="5">
    <source>
        <dbReference type="ARBA" id="ARBA00022989"/>
    </source>
</evidence>
<reference evidence="10" key="1">
    <citation type="submission" date="2020-10" db="EMBL/GenBank/DDBJ databases">
        <title>Microbiome of the Black Sea water column analyzed by genome centric metagenomics.</title>
        <authorList>
            <person name="Cabello-Yeves P.J."/>
            <person name="Callieri C."/>
            <person name="Picazo A."/>
            <person name="Mehrshad M."/>
            <person name="Haro-Moreno J.M."/>
            <person name="Roda-Garcia J."/>
            <person name="Dzembekova N."/>
            <person name="Slabakova V."/>
            <person name="Slabakova N."/>
            <person name="Moncheva S."/>
            <person name="Rodriguez-Valera F."/>
        </authorList>
    </citation>
    <scope>NUCLEOTIDE SEQUENCE</scope>
    <source>
        <strain evidence="10">BS307-5m-G49</strain>
    </source>
</reference>
<evidence type="ECO:0000313" key="11">
    <source>
        <dbReference type="Proteomes" id="UP000744438"/>
    </source>
</evidence>
<feature type="transmembrane region" description="Helical" evidence="9">
    <location>
        <begin position="61"/>
        <end position="78"/>
    </location>
</feature>
<keyword evidence="2" id="KW-0813">Transport</keyword>
<evidence type="ECO:0000256" key="3">
    <source>
        <dbReference type="ARBA" id="ARBA00022475"/>
    </source>
</evidence>
<dbReference type="InterPro" id="IPR045324">
    <property type="entry name" value="Small_multidrug_res"/>
</dbReference>
<keyword evidence="3" id="KW-1003">Cell membrane</keyword>
<keyword evidence="5 9" id="KW-1133">Transmembrane helix</keyword>
<comment type="similarity">
    <text evidence="7 8">Belongs to the drug/metabolite transporter (DMT) superfamily. Small multidrug resistance (SMR) (TC 2.A.7.1) family.</text>
</comment>
<gene>
    <name evidence="10" type="ORF">ISQ63_00790</name>
</gene>
<dbReference type="Proteomes" id="UP000744438">
    <property type="component" value="Unassembled WGS sequence"/>
</dbReference>
<keyword evidence="6 9" id="KW-0472">Membrane</keyword>
<dbReference type="AlphaFoldDB" id="A0A937LC92"/>
<name>A0A937LC92_9GAMM</name>
<protein>
    <submittedName>
        <fullName evidence="10">Multidrug efflux SMR transporter</fullName>
    </submittedName>
</protein>
<proteinExistence type="inferred from homology"/>
<dbReference type="GO" id="GO:0005886">
    <property type="term" value="C:plasma membrane"/>
    <property type="evidence" value="ECO:0007669"/>
    <property type="project" value="UniProtKB-SubCell"/>
</dbReference>
<sequence>MVLPYTFLFLAIVLEVVGTLFLRDTEGFTKMIPNLVVVFSYAASFYFLSLTFQHISVSVAYAIWSGVGIVLIAILGAIKYQEFPSLLVSFGILLIVTGVILVLANTVN</sequence>
<comment type="subcellular location">
    <subcellularLocation>
        <location evidence="1 8">Cell membrane</location>
        <topology evidence="1 8">Multi-pass membrane protein</topology>
    </subcellularLocation>
</comment>
<dbReference type="Pfam" id="PF00893">
    <property type="entry name" value="Multi_Drug_Res"/>
    <property type="match status" value="1"/>
</dbReference>
<evidence type="ECO:0000256" key="6">
    <source>
        <dbReference type="ARBA" id="ARBA00023136"/>
    </source>
</evidence>
<comment type="caution">
    <text evidence="10">The sequence shown here is derived from an EMBL/GenBank/DDBJ whole genome shotgun (WGS) entry which is preliminary data.</text>
</comment>
<dbReference type="SUPFAM" id="SSF103481">
    <property type="entry name" value="Multidrug resistance efflux transporter EmrE"/>
    <property type="match status" value="1"/>
</dbReference>
<evidence type="ECO:0000256" key="9">
    <source>
        <dbReference type="SAM" id="Phobius"/>
    </source>
</evidence>
<dbReference type="GO" id="GO:0022857">
    <property type="term" value="F:transmembrane transporter activity"/>
    <property type="evidence" value="ECO:0007669"/>
    <property type="project" value="InterPro"/>
</dbReference>
<evidence type="ECO:0000256" key="1">
    <source>
        <dbReference type="ARBA" id="ARBA00004651"/>
    </source>
</evidence>
<dbReference type="PANTHER" id="PTHR30561">
    <property type="entry name" value="SMR FAMILY PROTON-DEPENDENT DRUG EFFLUX TRANSPORTER SUGE"/>
    <property type="match status" value="1"/>
</dbReference>